<proteinExistence type="predicted"/>
<name>A0A846QPJ0_9BACT</name>
<dbReference type="CDD" id="cd06325">
    <property type="entry name" value="PBP1_ABC_unchar_transporter"/>
    <property type="match status" value="1"/>
</dbReference>
<reference evidence="2 3" key="1">
    <citation type="submission" date="2020-03" db="EMBL/GenBank/DDBJ databases">
        <title>Genomic Encyclopedia of Type Strains, Phase IV (KMG-IV): sequencing the most valuable type-strain genomes for metagenomic binning, comparative biology and taxonomic classification.</title>
        <authorList>
            <person name="Goeker M."/>
        </authorList>
    </citation>
    <scope>NUCLEOTIDE SEQUENCE [LARGE SCALE GENOMIC DNA]</scope>
    <source>
        <strain evidence="2 3">DSM 24233</strain>
    </source>
</reference>
<comment type="caution">
    <text evidence="2">The sequence shown here is derived from an EMBL/GenBank/DDBJ whole genome shotgun (WGS) entry which is preliminary data.</text>
</comment>
<dbReference type="Pfam" id="PF04392">
    <property type="entry name" value="ABC_sub_bind"/>
    <property type="match status" value="1"/>
</dbReference>
<keyword evidence="1" id="KW-0732">Signal</keyword>
<dbReference type="SUPFAM" id="SSF53822">
    <property type="entry name" value="Periplasmic binding protein-like I"/>
    <property type="match status" value="1"/>
</dbReference>
<dbReference type="Gene3D" id="3.40.50.2300">
    <property type="match status" value="2"/>
</dbReference>
<evidence type="ECO:0000256" key="1">
    <source>
        <dbReference type="SAM" id="SignalP"/>
    </source>
</evidence>
<dbReference type="RefSeq" id="WP_167940214.1">
    <property type="nucleotide sequence ID" value="NZ_JAATJA010000001.1"/>
</dbReference>
<feature type="chain" id="PRO_5032924713" evidence="1">
    <location>
        <begin position="25"/>
        <end position="324"/>
    </location>
</feature>
<accession>A0A846QPJ0</accession>
<protein>
    <submittedName>
        <fullName evidence="2">Putative ABC transport system substrate-binding protein</fullName>
    </submittedName>
</protein>
<dbReference type="InterPro" id="IPR028082">
    <property type="entry name" value="Peripla_BP_I"/>
</dbReference>
<dbReference type="AlphaFoldDB" id="A0A846QPJ0"/>
<gene>
    <name evidence="2" type="ORF">GGQ74_000774</name>
</gene>
<dbReference type="InterPro" id="IPR007487">
    <property type="entry name" value="ABC_transpt-TYRBP-like"/>
</dbReference>
<dbReference type="PANTHER" id="PTHR35271:SF1">
    <property type="entry name" value="ABC TRANSPORTER, SUBSTRATE-BINDING LIPOPROTEIN"/>
    <property type="match status" value="1"/>
</dbReference>
<dbReference type="EMBL" id="JAATJA010000001">
    <property type="protein sequence ID" value="NJB67134.1"/>
    <property type="molecule type" value="Genomic_DNA"/>
</dbReference>
<evidence type="ECO:0000313" key="3">
    <source>
        <dbReference type="Proteomes" id="UP000580856"/>
    </source>
</evidence>
<dbReference type="PANTHER" id="PTHR35271">
    <property type="entry name" value="ABC TRANSPORTER, SUBSTRATE-BINDING LIPOPROTEIN-RELATED"/>
    <property type="match status" value="1"/>
</dbReference>
<keyword evidence="3" id="KW-1185">Reference proteome</keyword>
<evidence type="ECO:0000313" key="2">
    <source>
        <dbReference type="EMBL" id="NJB67134.1"/>
    </source>
</evidence>
<feature type="signal peptide" evidence="1">
    <location>
        <begin position="1"/>
        <end position="24"/>
    </location>
</feature>
<sequence>MKRFTILALAALLLAALPPTAAMAKTFTVSVNQFVEHPALDAALKGFQDYLKERGVDVEYKVHNAQANMATANQIAQAIAGERPDLVYAIATPSAQTCAQIVKKAPHMAEVPLIFAAVTDPAGAGLVRDIAAPGANVTGVSDMTPVDKHVDMIMEFIPSLKELGVVYNSGEANSKTLVDMLRKACTAKGVTLVEATASKTADVYQATKSLGGRVQAVYAPTDNTVVAAIESMVKVCQQNSMPLFAADVGSVPRGAVAALGFDYYLHGRQAGAMAERILVGGQTPAATPVEFQEGMTLHLNLPAAKAQGVEIPEALKARADKIIE</sequence>
<organism evidence="2 3">
    <name type="scientific">Desulfobaculum xiamenense</name>
    <dbReference type="NCBI Taxonomy" id="995050"/>
    <lineage>
        <taxon>Bacteria</taxon>
        <taxon>Pseudomonadati</taxon>
        <taxon>Thermodesulfobacteriota</taxon>
        <taxon>Desulfovibrionia</taxon>
        <taxon>Desulfovibrionales</taxon>
        <taxon>Desulfovibrionaceae</taxon>
        <taxon>Desulfobaculum</taxon>
    </lineage>
</organism>
<dbReference type="Proteomes" id="UP000580856">
    <property type="component" value="Unassembled WGS sequence"/>
</dbReference>